<reference evidence="2 3" key="1">
    <citation type="submission" date="2023-07" db="EMBL/GenBank/DDBJ databases">
        <title>Sequencing the genomes of 1000 actinobacteria strains.</title>
        <authorList>
            <person name="Klenk H.-P."/>
        </authorList>
    </citation>
    <scope>NUCLEOTIDE SEQUENCE [LARGE SCALE GENOMIC DNA]</scope>
    <source>
        <strain evidence="2 3">DSM 41600</strain>
    </source>
</reference>
<feature type="compositionally biased region" description="Low complexity" evidence="1">
    <location>
        <begin position="69"/>
        <end position="88"/>
    </location>
</feature>
<feature type="compositionally biased region" description="Basic and acidic residues" evidence="1">
    <location>
        <begin position="94"/>
        <end position="111"/>
    </location>
</feature>
<feature type="region of interest" description="Disordered" evidence="1">
    <location>
        <begin position="1"/>
        <end position="40"/>
    </location>
</feature>
<feature type="compositionally biased region" description="Low complexity" evidence="1">
    <location>
        <begin position="1"/>
        <end position="19"/>
    </location>
</feature>
<dbReference type="EMBL" id="JAURUE010000001">
    <property type="protein sequence ID" value="MDP9612713.1"/>
    <property type="molecule type" value="Genomic_DNA"/>
</dbReference>
<proteinExistence type="predicted"/>
<feature type="region of interest" description="Disordered" evidence="1">
    <location>
        <begin position="52"/>
        <end position="136"/>
    </location>
</feature>
<feature type="compositionally biased region" description="Polar residues" evidence="1">
    <location>
        <begin position="123"/>
        <end position="136"/>
    </location>
</feature>
<evidence type="ECO:0000313" key="2">
    <source>
        <dbReference type="EMBL" id="MDP9612713.1"/>
    </source>
</evidence>
<accession>A0ABT9KW98</accession>
<gene>
    <name evidence="2" type="ORF">JOF35_004990</name>
</gene>
<dbReference type="Proteomes" id="UP001234880">
    <property type="component" value="Unassembled WGS sequence"/>
</dbReference>
<evidence type="ECO:0000256" key="1">
    <source>
        <dbReference type="SAM" id="MobiDB-lite"/>
    </source>
</evidence>
<feature type="compositionally biased region" description="Basic and acidic residues" evidence="1">
    <location>
        <begin position="52"/>
        <end position="63"/>
    </location>
</feature>
<protein>
    <submittedName>
        <fullName evidence="2">Uncharacterized protein</fullName>
    </submittedName>
</protein>
<comment type="caution">
    <text evidence="2">The sequence shown here is derived from an EMBL/GenBank/DDBJ whole genome shotgun (WGS) entry which is preliminary data.</text>
</comment>
<keyword evidence="3" id="KW-1185">Reference proteome</keyword>
<name>A0ABT9KW98_9ACTN</name>
<evidence type="ECO:0000313" key="3">
    <source>
        <dbReference type="Proteomes" id="UP001234880"/>
    </source>
</evidence>
<organism evidence="2 3">
    <name type="scientific">Streptomyces demainii</name>
    <dbReference type="NCBI Taxonomy" id="588122"/>
    <lineage>
        <taxon>Bacteria</taxon>
        <taxon>Bacillati</taxon>
        <taxon>Actinomycetota</taxon>
        <taxon>Actinomycetes</taxon>
        <taxon>Kitasatosporales</taxon>
        <taxon>Streptomycetaceae</taxon>
        <taxon>Streptomyces</taxon>
    </lineage>
</organism>
<sequence>MMRPTASASASGTLAATGGEPHPGVRRAEIGGGDRIPRVPRQCDELTDHARAGQAESRVDGAEPPHPLHPALAVRRGEGAQAAQAVLAGGPGGADHRAAAVAGDLEHRRTGSPDAPLTGSVCPASTPTSRRTCGAVSTTEGYPAASWNVSPWGIRAQAVSTADPA</sequence>